<feature type="compositionally biased region" description="Basic and acidic residues" evidence="1">
    <location>
        <begin position="17"/>
        <end position="27"/>
    </location>
</feature>
<sequence>MHHVKVRQHFGSVVKPQAEKQARKTCKEKGERDGAFLLMSGVFEDGEMEITQPMNFPVGLVFAHCRIAPN</sequence>
<protein>
    <submittedName>
        <fullName evidence="2">Uncharacterized protein</fullName>
    </submittedName>
</protein>
<evidence type="ECO:0000313" key="2">
    <source>
        <dbReference type="EMBL" id="KNE00554.1"/>
    </source>
</evidence>
<feature type="region of interest" description="Disordered" evidence="1">
    <location>
        <begin position="1"/>
        <end position="27"/>
    </location>
</feature>
<organism evidence="2 3">
    <name type="scientific">Candidozyma auris</name>
    <name type="common">Yeast</name>
    <name type="synonym">Candida auris</name>
    <dbReference type="NCBI Taxonomy" id="498019"/>
    <lineage>
        <taxon>Eukaryota</taxon>
        <taxon>Fungi</taxon>
        <taxon>Dikarya</taxon>
        <taxon>Ascomycota</taxon>
        <taxon>Saccharomycotina</taxon>
        <taxon>Pichiomycetes</taxon>
        <taxon>Metschnikowiaceae</taxon>
        <taxon>Candidozyma</taxon>
    </lineage>
</organism>
<accession>A0A0L0P2P8</accession>
<dbReference type="Proteomes" id="UP000037122">
    <property type="component" value="Unassembled WGS sequence"/>
</dbReference>
<gene>
    <name evidence="2" type="ORF">QG37_02587</name>
</gene>
<evidence type="ECO:0000256" key="1">
    <source>
        <dbReference type="SAM" id="MobiDB-lite"/>
    </source>
</evidence>
<dbReference type="EMBL" id="LGST01000018">
    <property type="protein sequence ID" value="KNE00554.1"/>
    <property type="molecule type" value="Genomic_DNA"/>
</dbReference>
<proteinExistence type="predicted"/>
<name>A0A0L0P2P8_CANAR</name>
<dbReference type="AlphaFoldDB" id="A0A0L0P2P8"/>
<evidence type="ECO:0000313" key="3">
    <source>
        <dbReference type="Proteomes" id="UP000037122"/>
    </source>
</evidence>
<comment type="caution">
    <text evidence="2">The sequence shown here is derived from an EMBL/GenBank/DDBJ whole genome shotgun (WGS) entry which is preliminary data.</text>
</comment>
<reference evidence="3" key="1">
    <citation type="journal article" date="2015" name="BMC Genomics">
        <title>Draft genome of a commonly misdiagnosed multidrug resistant pathogen Candida auris.</title>
        <authorList>
            <person name="Chatterjee S."/>
            <person name="Alampalli S.V."/>
            <person name="Nageshan R.K."/>
            <person name="Chettiar S.T."/>
            <person name="Joshi S."/>
            <person name="Tatu U.S."/>
        </authorList>
    </citation>
    <scope>NUCLEOTIDE SEQUENCE [LARGE SCALE GENOMIC DNA]</scope>
    <source>
        <strain evidence="3">6684</strain>
    </source>
</reference>
<dbReference type="VEuPathDB" id="FungiDB:QG37_02587"/>